<comment type="caution">
    <text evidence="4">The sequence shown here is derived from an EMBL/GenBank/DDBJ whole genome shotgun (WGS) entry which is preliminary data.</text>
</comment>
<organism evidence="4 5">
    <name type="scientific">Vespula squamosa</name>
    <name type="common">Southern yellow jacket</name>
    <name type="synonym">Wasp</name>
    <dbReference type="NCBI Taxonomy" id="30214"/>
    <lineage>
        <taxon>Eukaryota</taxon>
        <taxon>Metazoa</taxon>
        <taxon>Ecdysozoa</taxon>
        <taxon>Arthropoda</taxon>
        <taxon>Hexapoda</taxon>
        <taxon>Insecta</taxon>
        <taxon>Pterygota</taxon>
        <taxon>Neoptera</taxon>
        <taxon>Endopterygota</taxon>
        <taxon>Hymenoptera</taxon>
        <taxon>Apocrita</taxon>
        <taxon>Aculeata</taxon>
        <taxon>Vespoidea</taxon>
        <taxon>Vespidae</taxon>
        <taxon>Vespinae</taxon>
        <taxon>Vespula</taxon>
    </lineage>
</organism>
<feature type="signal peptide" evidence="2">
    <location>
        <begin position="1"/>
        <end position="20"/>
    </location>
</feature>
<dbReference type="Gene3D" id="2.30.230.10">
    <property type="entry name" value="Lipovitellin, beta-sheet shell regions, chain A"/>
    <property type="match status" value="2"/>
</dbReference>
<protein>
    <recommendedName>
        <fullName evidence="3">Vitellogenin domain-containing protein</fullName>
    </recommendedName>
</protein>
<evidence type="ECO:0000256" key="1">
    <source>
        <dbReference type="ARBA" id="ARBA00022729"/>
    </source>
</evidence>
<evidence type="ECO:0000313" key="4">
    <source>
        <dbReference type="EMBL" id="KAL2731970.1"/>
    </source>
</evidence>
<evidence type="ECO:0000259" key="3">
    <source>
        <dbReference type="Pfam" id="PF01347"/>
    </source>
</evidence>
<evidence type="ECO:0000256" key="2">
    <source>
        <dbReference type="SAM" id="SignalP"/>
    </source>
</evidence>
<dbReference type="InterPro" id="IPR001747">
    <property type="entry name" value="Vitellogenin_N"/>
</dbReference>
<feature type="chain" id="PRO_5044833248" description="Vitellogenin domain-containing protein" evidence="2">
    <location>
        <begin position="21"/>
        <end position="587"/>
    </location>
</feature>
<dbReference type="InterPro" id="IPR015816">
    <property type="entry name" value="Vitellinogen_b-sht_N"/>
</dbReference>
<keyword evidence="5" id="KW-1185">Reference proteome</keyword>
<dbReference type="EMBL" id="JAUDFV010000102">
    <property type="protein sequence ID" value="KAL2731970.1"/>
    <property type="molecule type" value="Genomic_DNA"/>
</dbReference>
<proteinExistence type="predicted"/>
<dbReference type="InterPro" id="IPR015819">
    <property type="entry name" value="Lipid_transp_b-sht_shell"/>
</dbReference>
<accession>A0ABD2BH45</accession>
<dbReference type="Proteomes" id="UP001607302">
    <property type="component" value="Unassembled WGS sequence"/>
</dbReference>
<reference evidence="4 5" key="1">
    <citation type="journal article" date="2024" name="Ann. Entomol. Soc. Am.">
        <title>Genomic analyses of the southern and eastern yellowjacket wasps (Hymenoptera: Vespidae) reveal evolutionary signatures of social life.</title>
        <authorList>
            <person name="Catto M.A."/>
            <person name="Caine P.B."/>
            <person name="Orr S.E."/>
            <person name="Hunt B.G."/>
            <person name="Goodisman M.A.D."/>
        </authorList>
    </citation>
    <scope>NUCLEOTIDE SEQUENCE [LARGE SCALE GENOMIC DNA]</scope>
    <source>
        <strain evidence="4">233</strain>
        <tissue evidence="4">Head and thorax</tissue>
    </source>
</reference>
<evidence type="ECO:0000313" key="5">
    <source>
        <dbReference type="Proteomes" id="UP001607302"/>
    </source>
</evidence>
<dbReference type="SUPFAM" id="SSF56968">
    <property type="entry name" value="Lipovitellin-phosvitin complex, beta-sheet shell regions"/>
    <property type="match status" value="2"/>
</dbReference>
<keyword evidence="1 2" id="KW-0732">Signal</keyword>
<gene>
    <name evidence="4" type="ORF">V1478_004658</name>
</gene>
<dbReference type="Pfam" id="PF01347">
    <property type="entry name" value="Vitellogenin_N"/>
    <property type="match status" value="2"/>
</dbReference>
<dbReference type="AlphaFoldDB" id="A0ABD2BH45"/>
<sequence>MNFILIPFFLATNLIINDDAWYNGPEYSFSVHWSIISDLEKEKGRYMGKALLMTLKCLPREDYLICHFEDAKIGKWSSKKFDREGALPTRNMSYERFNFSVNNFVIKFHQYGIDHYIVEKNDKLMNQILINMFKTIVNQLNVATNLDQKDDNFQEKQIFFMGECPADYKILRSKVNNYCDNKKFDLVLLVDSRLNDDEVIRIKRQIVLDQCVPPDLYYFIGRDIHSTIFENTTDRLISSESNTRISKNCFTTETLNIVDIYDQEHKKLGNVLDHLYISLDSIHPAQASRISVDIESLLHGPEYTYRVEIVTVKKAGGQPCAATDVKAFDAVSTLKCRPRVPDTLNCRFEAAKMQIYEEGLYELARETVEDLWMDDEPFEIIFDKNGIKNLIVTKHMEPWTIDMIRSIVNQLNIGINIRNKQDGIFTTNERSFLGECSAKVELYHGLSYDNRWKDDKFEIIPMNGINKVTSEFFEIEKRRDIDDCEHGVYFFASKSAYTDFPWDFATTIKSSTSRIIISDSNYTSYTINEFLVTSKDKTRNFTLHEKINLNLETISAPRNDIPSIPDATSVSFMIQDHRWNINEEDKK</sequence>
<feature type="domain" description="Vitellogenin" evidence="3">
    <location>
        <begin position="21"/>
        <end position="242"/>
    </location>
</feature>
<name>A0ABD2BH45_VESSQ</name>
<feature type="domain" description="Vitellogenin" evidence="3">
    <location>
        <begin position="300"/>
        <end position="537"/>
    </location>
</feature>